<accession>A0ACB8TNF5</accession>
<evidence type="ECO:0000313" key="1">
    <source>
        <dbReference type="EMBL" id="KAI0083563.1"/>
    </source>
</evidence>
<dbReference type="Proteomes" id="UP001055072">
    <property type="component" value="Unassembled WGS sequence"/>
</dbReference>
<proteinExistence type="predicted"/>
<dbReference type="EMBL" id="MU274960">
    <property type="protein sequence ID" value="KAI0083563.1"/>
    <property type="molecule type" value="Genomic_DNA"/>
</dbReference>
<gene>
    <name evidence="1" type="ORF">BDY19DRAFT_910504</name>
</gene>
<comment type="caution">
    <text evidence="1">The sequence shown here is derived from an EMBL/GenBank/DDBJ whole genome shotgun (WGS) entry which is preliminary data.</text>
</comment>
<evidence type="ECO:0000313" key="2">
    <source>
        <dbReference type="Proteomes" id="UP001055072"/>
    </source>
</evidence>
<sequence length="216" mass="24038">MNMENAQIARQPKSPCIRSPAAAKWLRPLQLLDKSTKGVVQYNCFTGRITALIGLPTRKPQVVQTQLQEYAAALQSLRTPRLLDQSTKVSPRHNCKNMQSCYSPNWAPNPQTAGRLDATAKVVQTQLQEYAVALQSLRTPRLLDQSTKMSPRHNCKSLFLALEQKAPTPNQDFKSVDYVHDMKIPGGVCCEDSVYGDAGRGCVDMQGKVFVFFHGC</sequence>
<protein>
    <submittedName>
        <fullName evidence="1">Uncharacterized protein</fullName>
    </submittedName>
</protein>
<keyword evidence="2" id="KW-1185">Reference proteome</keyword>
<reference evidence="1" key="1">
    <citation type="journal article" date="2021" name="Environ. Microbiol.">
        <title>Gene family expansions and transcriptome signatures uncover fungal adaptations to wood decay.</title>
        <authorList>
            <person name="Hage H."/>
            <person name="Miyauchi S."/>
            <person name="Viragh M."/>
            <person name="Drula E."/>
            <person name="Min B."/>
            <person name="Chaduli D."/>
            <person name="Navarro D."/>
            <person name="Favel A."/>
            <person name="Norest M."/>
            <person name="Lesage-Meessen L."/>
            <person name="Balint B."/>
            <person name="Merenyi Z."/>
            <person name="de Eugenio L."/>
            <person name="Morin E."/>
            <person name="Martinez A.T."/>
            <person name="Baldrian P."/>
            <person name="Stursova M."/>
            <person name="Martinez M.J."/>
            <person name="Novotny C."/>
            <person name="Magnuson J.K."/>
            <person name="Spatafora J.W."/>
            <person name="Maurice S."/>
            <person name="Pangilinan J."/>
            <person name="Andreopoulos W."/>
            <person name="LaButti K."/>
            <person name="Hundley H."/>
            <person name="Na H."/>
            <person name="Kuo A."/>
            <person name="Barry K."/>
            <person name="Lipzen A."/>
            <person name="Henrissat B."/>
            <person name="Riley R."/>
            <person name="Ahrendt S."/>
            <person name="Nagy L.G."/>
            <person name="Grigoriev I.V."/>
            <person name="Martin F."/>
            <person name="Rosso M.N."/>
        </authorList>
    </citation>
    <scope>NUCLEOTIDE SEQUENCE</scope>
    <source>
        <strain evidence="1">CBS 384.51</strain>
    </source>
</reference>
<organism evidence="1 2">
    <name type="scientific">Irpex rosettiformis</name>
    <dbReference type="NCBI Taxonomy" id="378272"/>
    <lineage>
        <taxon>Eukaryota</taxon>
        <taxon>Fungi</taxon>
        <taxon>Dikarya</taxon>
        <taxon>Basidiomycota</taxon>
        <taxon>Agaricomycotina</taxon>
        <taxon>Agaricomycetes</taxon>
        <taxon>Polyporales</taxon>
        <taxon>Irpicaceae</taxon>
        <taxon>Irpex</taxon>
    </lineage>
</organism>
<name>A0ACB8TNF5_9APHY</name>